<dbReference type="Pfam" id="PF00665">
    <property type="entry name" value="rve"/>
    <property type="match status" value="1"/>
</dbReference>
<dbReference type="InterPro" id="IPR036397">
    <property type="entry name" value="RNaseH_sf"/>
</dbReference>
<proteinExistence type="predicted"/>
<dbReference type="InterPro" id="IPR048020">
    <property type="entry name" value="Transpos_IS3"/>
</dbReference>
<accession>A0ABS0DA51</accession>
<evidence type="ECO:0000256" key="1">
    <source>
        <dbReference type="ARBA" id="ARBA00002286"/>
    </source>
</evidence>
<dbReference type="PANTHER" id="PTHR46889">
    <property type="entry name" value="TRANSPOSASE INSF FOR INSERTION SEQUENCE IS3B-RELATED"/>
    <property type="match status" value="1"/>
</dbReference>
<dbReference type="InterPro" id="IPR050900">
    <property type="entry name" value="Transposase_IS3/IS150/IS904"/>
</dbReference>
<dbReference type="Proteomes" id="UP000707731">
    <property type="component" value="Unassembled WGS sequence"/>
</dbReference>
<evidence type="ECO:0000313" key="3">
    <source>
        <dbReference type="EMBL" id="MBF6353623.1"/>
    </source>
</evidence>
<feature type="domain" description="Integrase catalytic" evidence="2">
    <location>
        <begin position="122"/>
        <end position="286"/>
    </location>
</feature>
<dbReference type="Gene3D" id="3.30.420.10">
    <property type="entry name" value="Ribonuclease H-like superfamily/Ribonuclease H"/>
    <property type="match status" value="1"/>
</dbReference>
<dbReference type="RefSeq" id="WP_195000505.1">
    <property type="nucleotide sequence ID" value="NZ_JADLQN010000001.1"/>
</dbReference>
<gene>
    <name evidence="3" type="ORF">IU449_03500</name>
</gene>
<dbReference type="PROSITE" id="PS50994">
    <property type="entry name" value="INTEGRASE"/>
    <property type="match status" value="1"/>
</dbReference>
<comment type="function">
    <text evidence="1">Involved in the transposition of the insertion sequence.</text>
</comment>
<dbReference type="InterPro" id="IPR001584">
    <property type="entry name" value="Integrase_cat-core"/>
</dbReference>
<comment type="caution">
    <text evidence="3">The sequence shown here is derived from an EMBL/GenBank/DDBJ whole genome shotgun (WGS) entry which is preliminary data.</text>
</comment>
<organism evidence="3 4">
    <name type="scientific">Nocardia higoensis</name>
    <dbReference type="NCBI Taxonomy" id="228599"/>
    <lineage>
        <taxon>Bacteria</taxon>
        <taxon>Bacillati</taxon>
        <taxon>Actinomycetota</taxon>
        <taxon>Actinomycetes</taxon>
        <taxon>Mycobacteriales</taxon>
        <taxon>Nocardiaceae</taxon>
        <taxon>Nocardia</taxon>
    </lineage>
</organism>
<dbReference type="PANTHER" id="PTHR46889:SF4">
    <property type="entry name" value="TRANSPOSASE INSO FOR INSERTION SEQUENCE ELEMENT IS911B-RELATED"/>
    <property type="match status" value="1"/>
</dbReference>
<dbReference type="InterPro" id="IPR025948">
    <property type="entry name" value="HTH-like_dom"/>
</dbReference>
<dbReference type="Pfam" id="PF13276">
    <property type="entry name" value="HTH_21"/>
    <property type="match status" value="1"/>
</dbReference>
<sequence length="294" mass="33509">MRFVEGSSHPVELVLRVLGIASSTYYWWRKRLREPSARQIADEELLAEIVDIHTSSGGTYGSPRVHAMLARRGIAVGRKRVERVMRGAGLQGAFLRKRWRIGSTRTDPRAAPAPDLVERVFTADRPNRLWVADATRIPCGQGAFWLAAVRDAFSNRIVGWKTSDRCDTEMVLGAVEYAVWSRDIHDGELIHHSDRGSTYTAIRFANTLADNGIAQSMGSVGDSYDNALMENFFSTLKTELVYRRSWRTREEAENALFAYIDGWYNTQRIQKKLGWRSPDEFEASYHHRVPAESW</sequence>
<dbReference type="InterPro" id="IPR012337">
    <property type="entry name" value="RNaseH-like_sf"/>
</dbReference>
<name>A0ABS0DA51_9NOCA</name>
<evidence type="ECO:0000259" key="2">
    <source>
        <dbReference type="PROSITE" id="PS50994"/>
    </source>
</evidence>
<protein>
    <submittedName>
        <fullName evidence="3">IS3 family transposase</fullName>
    </submittedName>
</protein>
<evidence type="ECO:0000313" key="4">
    <source>
        <dbReference type="Proteomes" id="UP000707731"/>
    </source>
</evidence>
<reference evidence="3 4" key="1">
    <citation type="submission" date="2020-10" db="EMBL/GenBank/DDBJ databases">
        <title>Identification of Nocardia species via Next-generation sequencing and recognition of intraspecies genetic diversity.</title>
        <authorList>
            <person name="Li P."/>
            <person name="Li P."/>
            <person name="Lu B."/>
        </authorList>
    </citation>
    <scope>NUCLEOTIDE SEQUENCE [LARGE SCALE GENOMIC DNA]</scope>
    <source>
        <strain evidence="3 4">BJ06-0143</strain>
    </source>
</reference>
<dbReference type="SUPFAM" id="SSF53098">
    <property type="entry name" value="Ribonuclease H-like"/>
    <property type="match status" value="1"/>
</dbReference>
<keyword evidence="4" id="KW-1185">Reference proteome</keyword>
<dbReference type="NCBIfam" id="NF033516">
    <property type="entry name" value="transpos_IS3"/>
    <property type="match status" value="1"/>
</dbReference>
<dbReference type="EMBL" id="JADLQN010000001">
    <property type="protein sequence ID" value="MBF6353623.1"/>
    <property type="molecule type" value="Genomic_DNA"/>
</dbReference>
<dbReference type="Pfam" id="PF13333">
    <property type="entry name" value="rve_2"/>
    <property type="match status" value="1"/>
</dbReference>